<dbReference type="EMBL" id="QNBE01000042">
    <property type="protein sequence ID" value="RKX70340.1"/>
    <property type="molecule type" value="Genomic_DNA"/>
</dbReference>
<evidence type="ECO:0000256" key="4">
    <source>
        <dbReference type="ARBA" id="ARBA00022679"/>
    </source>
</evidence>
<dbReference type="AlphaFoldDB" id="A0A660SK60"/>
<dbReference type="GO" id="GO:0019264">
    <property type="term" value="P:glycine biosynthetic process from serine"/>
    <property type="evidence" value="ECO:0007669"/>
    <property type="project" value="TreeGrafter"/>
</dbReference>
<evidence type="ECO:0000256" key="3">
    <source>
        <dbReference type="ARBA" id="ARBA00022563"/>
    </source>
</evidence>
<name>A0A660SK60_UNCW3</name>
<dbReference type="Gene3D" id="3.90.1150.10">
    <property type="entry name" value="Aspartate Aminotransferase, domain 1"/>
    <property type="match status" value="1"/>
</dbReference>
<keyword evidence="5" id="KW-0663">Pyridoxal phosphate</keyword>
<dbReference type="Proteomes" id="UP000268469">
    <property type="component" value="Unassembled WGS sequence"/>
</dbReference>
<protein>
    <recommendedName>
        <fullName evidence="6">Serine hydroxymethyltransferase-like domain-containing protein</fullName>
    </recommendedName>
</protein>
<evidence type="ECO:0000256" key="5">
    <source>
        <dbReference type="ARBA" id="ARBA00022898"/>
    </source>
</evidence>
<dbReference type="InterPro" id="IPR049943">
    <property type="entry name" value="Ser_HO-MeTrfase-like"/>
</dbReference>
<dbReference type="PANTHER" id="PTHR11680">
    <property type="entry name" value="SERINE HYDROXYMETHYLTRANSFERASE"/>
    <property type="match status" value="1"/>
</dbReference>
<evidence type="ECO:0000313" key="7">
    <source>
        <dbReference type="EMBL" id="RKX70340.1"/>
    </source>
</evidence>
<comment type="similarity">
    <text evidence="2">Belongs to the SHMT family.</text>
</comment>
<dbReference type="GO" id="GO:0030170">
    <property type="term" value="F:pyridoxal phosphate binding"/>
    <property type="evidence" value="ECO:0007669"/>
    <property type="project" value="InterPro"/>
</dbReference>
<keyword evidence="3" id="KW-0554">One-carbon metabolism</keyword>
<dbReference type="PANTHER" id="PTHR11680:SF35">
    <property type="entry name" value="SERINE HYDROXYMETHYLTRANSFERASE 1"/>
    <property type="match status" value="1"/>
</dbReference>
<dbReference type="InterPro" id="IPR015421">
    <property type="entry name" value="PyrdxlP-dep_Trfase_major"/>
</dbReference>
<reference evidence="7 8" key="1">
    <citation type="submission" date="2018-06" db="EMBL/GenBank/DDBJ databases">
        <title>Extensive metabolic versatility and redundancy in microbially diverse, dynamic hydrothermal sediments.</title>
        <authorList>
            <person name="Dombrowski N."/>
            <person name="Teske A."/>
            <person name="Baker B.J."/>
        </authorList>
    </citation>
    <scope>NUCLEOTIDE SEQUENCE [LARGE SCALE GENOMIC DNA]</scope>
    <source>
        <strain evidence="7">B36_G15</strain>
    </source>
</reference>
<evidence type="ECO:0000256" key="2">
    <source>
        <dbReference type="ARBA" id="ARBA00006376"/>
    </source>
</evidence>
<sequence length="474" mass="54725">MAMFEKKVKDLIRKIEENNRWRQRECINLIPSETTPSPLVKFCEISDPSGRYAEHRTMKGKEIYFYQGIDFIKWVEEELKEEMARFFGVSKVELRPISGQMANEIIFKAVVKFKNRNRREGEPFRRLRLVMNNDLNKGGHLSSQPMGALFNYVEEDPETKKERVINFPVKRDNPYQTDTDRLADLMKRERPELIIFGKSMFIYKEPVEFVANLIKDWDPRPIIMYDMAHVLGLYGAMQAPFQEGADIVTGSTHKTFFGPQRGIIATSITKDSPIAKLWLDIKSRAFPGSTSNHHLGTLLALLMATYEMNHFKDEYQRKVCENARAFARALKDEGIDVEGDERSGFTETHQVIIRVSRYGSGNELAKRLEENNIITNYQALPDDESFLEASGIRMGVQEMTRFGMEAEDFKQLAGLIADVVIRGMKVKEKVKDFRSRFLDMRYTLSPEEAAPLLGGILDSLFSRKLLNNLTSEWR</sequence>
<evidence type="ECO:0000256" key="1">
    <source>
        <dbReference type="ARBA" id="ARBA00001933"/>
    </source>
</evidence>
<dbReference type="InterPro" id="IPR015422">
    <property type="entry name" value="PyrdxlP-dep_Trfase_small"/>
</dbReference>
<dbReference type="PROSITE" id="PS00096">
    <property type="entry name" value="SHMT"/>
    <property type="match status" value="1"/>
</dbReference>
<accession>A0A660SK60</accession>
<dbReference type="InterPro" id="IPR019798">
    <property type="entry name" value="Ser_HO-MeTrfase_PLP_BS"/>
</dbReference>
<comment type="caution">
    <text evidence="7">The sequence shown here is derived from an EMBL/GenBank/DDBJ whole genome shotgun (WGS) entry which is preliminary data.</text>
</comment>
<dbReference type="Pfam" id="PF00464">
    <property type="entry name" value="SHMT"/>
    <property type="match status" value="1"/>
</dbReference>
<dbReference type="GO" id="GO:0046653">
    <property type="term" value="P:tetrahydrofolate metabolic process"/>
    <property type="evidence" value="ECO:0007669"/>
    <property type="project" value="TreeGrafter"/>
</dbReference>
<evidence type="ECO:0000259" key="6">
    <source>
        <dbReference type="Pfam" id="PF00464"/>
    </source>
</evidence>
<dbReference type="GO" id="GO:0004372">
    <property type="term" value="F:glycine hydroxymethyltransferase activity"/>
    <property type="evidence" value="ECO:0007669"/>
    <property type="project" value="TreeGrafter"/>
</dbReference>
<keyword evidence="4" id="KW-0808">Transferase</keyword>
<dbReference type="GO" id="GO:0005737">
    <property type="term" value="C:cytoplasm"/>
    <property type="evidence" value="ECO:0007669"/>
    <property type="project" value="TreeGrafter"/>
</dbReference>
<dbReference type="InterPro" id="IPR039429">
    <property type="entry name" value="SHMT-like_dom"/>
</dbReference>
<proteinExistence type="inferred from homology"/>
<dbReference type="InterPro" id="IPR015424">
    <property type="entry name" value="PyrdxlP-dep_Trfase"/>
</dbReference>
<comment type="cofactor">
    <cofactor evidence="1">
        <name>pyridoxal 5'-phosphate</name>
        <dbReference type="ChEBI" id="CHEBI:597326"/>
    </cofactor>
</comment>
<dbReference type="GO" id="GO:0006730">
    <property type="term" value="P:one-carbon metabolic process"/>
    <property type="evidence" value="ECO:0007669"/>
    <property type="project" value="UniProtKB-KW"/>
</dbReference>
<dbReference type="SUPFAM" id="SSF53383">
    <property type="entry name" value="PLP-dependent transferases"/>
    <property type="match status" value="1"/>
</dbReference>
<dbReference type="Gene3D" id="3.40.640.10">
    <property type="entry name" value="Type I PLP-dependent aspartate aminotransferase-like (Major domain)"/>
    <property type="match status" value="1"/>
</dbReference>
<evidence type="ECO:0000313" key="8">
    <source>
        <dbReference type="Proteomes" id="UP000268469"/>
    </source>
</evidence>
<feature type="domain" description="Serine hydroxymethyltransferase-like" evidence="6">
    <location>
        <begin position="12"/>
        <end position="416"/>
    </location>
</feature>
<gene>
    <name evidence="7" type="ORF">DRP53_05315</name>
</gene>
<organism evidence="7 8">
    <name type="scientific">candidate division WOR-3 bacterium</name>
    <dbReference type="NCBI Taxonomy" id="2052148"/>
    <lineage>
        <taxon>Bacteria</taxon>
        <taxon>Bacteria division WOR-3</taxon>
    </lineage>
</organism>